<feature type="domain" description="Integrase core" evidence="1">
    <location>
        <begin position="135"/>
        <end position="251"/>
    </location>
</feature>
<dbReference type="InterPro" id="IPR058913">
    <property type="entry name" value="Integrase_dom_put"/>
</dbReference>
<accession>A0A6J8CR49</accession>
<reference evidence="2 3" key="1">
    <citation type="submission" date="2020-06" db="EMBL/GenBank/DDBJ databases">
        <authorList>
            <person name="Li R."/>
            <person name="Bekaert M."/>
        </authorList>
    </citation>
    <scope>NUCLEOTIDE SEQUENCE [LARGE SCALE GENOMIC DNA]</scope>
    <source>
        <strain evidence="3">wild</strain>
    </source>
</reference>
<evidence type="ECO:0000259" key="1">
    <source>
        <dbReference type="Pfam" id="PF24764"/>
    </source>
</evidence>
<sequence length="324" mass="37890">MVLPVYTPALHRNNNMPRNELISRYFAQGYTNKEISQVLMAVHKISISISQIKRILRSLELKRRKINLPLPCIIGAIYKIIENSGQCLGCRAVWKRLTIEFGFVIPRKSEMELLRMIDPDGVAKRRKRRLIRRRYTTPGPNFVWHIDGYDKLKPFGFPIHGAIDGFSRRIMWLEVGPSNNNPQIIARYFLDTVEQLGGYPQRCRSVLGTENTVTEEIQVLFYALSNNEIVRTCFLYGKSTSNQRIEAWWSILRRQNADDADPLHVECIRYCFMDVLQIELNQVVIQWNQHTIQVKKNNESPGGKSDILFFCTRFMRYPRLHCEL</sequence>
<gene>
    <name evidence="2" type="ORF">MCOR_32183</name>
</gene>
<dbReference type="OrthoDB" id="7689536at2759"/>
<name>A0A6J8CR49_MYTCO</name>
<keyword evidence="3" id="KW-1185">Reference proteome</keyword>
<dbReference type="PANTHER" id="PTHR46791:SF13">
    <property type="entry name" value="CLR5 DOMAIN-CONTAINING PROTEIN"/>
    <property type="match status" value="1"/>
</dbReference>
<dbReference type="EMBL" id="CACVKT020005771">
    <property type="protein sequence ID" value="CAC5397767.1"/>
    <property type="molecule type" value="Genomic_DNA"/>
</dbReference>
<evidence type="ECO:0000313" key="2">
    <source>
        <dbReference type="EMBL" id="CAC5397767.1"/>
    </source>
</evidence>
<organism evidence="2 3">
    <name type="scientific">Mytilus coruscus</name>
    <name type="common">Sea mussel</name>
    <dbReference type="NCBI Taxonomy" id="42192"/>
    <lineage>
        <taxon>Eukaryota</taxon>
        <taxon>Metazoa</taxon>
        <taxon>Spiralia</taxon>
        <taxon>Lophotrochozoa</taxon>
        <taxon>Mollusca</taxon>
        <taxon>Bivalvia</taxon>
        <taxon>Autobranchia</taxon>
        <taxon>Pteriomorphia</taxon>
        <taxon>Mytilida</taxon>
        <taxon>Mytiloidea</taxon>
        <taxon>Mytilidae</taxon>
        <taxon>Mytilinae</taxon>
        <taxon>Mytilus</taxon>
    </lineage>
</organism>
<proteinExistence type="predicted"/>
<evidence type="ECO:0000313" key="3">
    <source>
        <dbReference type="Proteomes" id="UP000507470"/>
    </source>
</evidence>
<dbReference type="Pfam" id="PF24764">
    <property type="entry name" value="rva_4"/>
    <property type="match status" value="1"/>
</dbReference>
<dbReference type="PANTHER" id="PTHR46791">
    <property type="entry name" value="EXPRESSED PROTEIN"/>
    <property type="match status" value="1"/>
</dbReference>
<protein>
    <recommendedName>
        <fullName evidence="1">Integrase core domain-containing protein</fullName>
    </recommendedName>
</protein>
<dbReference type="Proteomes" id="UP000507470">
    <property type="component" value="Unassembled WGS sequence"/>
</dbReference>
<dbReference type="AlphaFoldDB" id="A0A6J8CR49"/>